<dbReference type="EMBL" id="AHBZ03000027">
    <property type="protein sequence ID" value="KAF7764953.1"/>
    <property type="molecule type" value="Genomic_DNA"/>
</dbReference>
<dbReference type="GO" id="GO:0004553">
    <property type="term" value="F:hydrolase activity, hydrolyzing O-glycosyl compounds"/>
    <property type="evidence" value="ECO:0007669"/>
    <property type="project" value="InterPro"/>
</dbReference>
<evidence type="ECO:0000256" key="1">
    <source>
        <dbReference type="SAM" id="SignalP"/>
    </source>
</evidence>
<feature type="signal peptide" evidence="1">
    <location>
        <begin position="1"/>
        <end position="19"/>
    </location>
</feature>
<dbReference type="CDD" id="cd09618">
    <property type="entry name" value="CBM9_like_2"/>
    <property type="match status" value="1"/>
</dbReference>
<dbReference type="SUPFAM" id="SSF49344">
    <property type="entry name" value="CBD9-like"/>
    <property type="match status" value="1"/>
</dbReference>
<reference evidence="3" key="2">
    <citation type="submission" date="2015-03" db="EMBL/GenBank/DDBJ databases">
        <title>Genome sequence of Pseudoalteromonas citrea.</title>
        <authorList>
            <person name="Xie B.-B."/>
            <person name="Rong J.-C."/>
            <person name="Qin Q.-L."/>
            <person name="Zhang Y.-Z."/>
        </authorList>
    </citation>
    <scope>NUCLEOTIDE SEQUENCE</scope>
    <source>
        <strain evidence="3">DSM 8771</strain>
    </source>
</reference>
<gene>
    <name evidence="3" type="ORF">PCIT_b1061</name>
</gene>
<dbReference type="Gene3D" id="2.60.40.1190">
    <property type="match status" value="1"/>
</dbReference>
<keyword evidence="1" id="KW-0732">Signal</keyword>
<dbReference type="GO" id="GO:0030246">
    <property type="term" value="F:carbohydrate binding"/>
    <property type="evidence" value="ECO:0007669"/>
    <property type="project" value="InterPro"/>
</dbReference>
<dbReference type="InterPro" id="IPR010502">
    <property type="entry name" value="Carb-bd_dom_fam9"/>
</dbReference>
<evidence type="ECO:0000313" key="4">
    <source>
        <dbReference type="Proteomes" id="UP000016487"/>
    </source>
</evidence>
<dbReference type="RefSeq" id="WP_010367720.1">
    <property type="nucleotide sequence ID" value="NZ_AHBZ03000027.1"/>
</dbReference>
<name>A0AAD4AFL7_9GAMM</name>
<dbReference type="GO" id="GO:0016052">
    <property type="term" value="P:carbohydrate catabolic process"/>
    <property type="evidence" value="ECO:0007669"/>
    <property type="project" value="InterPro"/>
</dbReference>
<accession>A0AAD4AFL7</accession>
<feature type="chain" id="PRO_5042012616" description="Carbohydrate-binding domain-containing protein" evidence="1">
    <location>
        <begin position="20"/>
        <end position="303"/>
    </location>
</feature>
<protein>
    <recommendedName>
        <fullName evidence="2">Carbohydrate-binding domain-containing protein</fullName>
    </recommendedName>
</protein>
<feature type="domain" description="Carbohydrate-binding" evidence="2">
    <location>
        <begin position="48"/>
        <end position="224"/>
    </location>
</feature>
<proteinExistence type="predicted"/>
<comment type="caution">
    <text evidence="3">The sequence shown here is derived from an EMBL/GenBank/DDBJ whole genome shotgun (WGS) entry which is preliminary data.</text>
</comment>
<evidence type="ECO:0000259" key="2">
    <source>
        <dbReference type="Pfam" id="PF06452"/>
    </source>
</evidence>
<dbReference type="AlphaFoldDB" id="A0AAD4AFL7"/>
<dbReference type="Pfam" id="PF06452">
    <property type="entry name" value="CBM9_1"/>
    <property type="match status" value="1"/>
</dbReference>
<evidence type="ECO:0000313" key="3">
    <source>
        <dbReference type="EMBL" id="KAF7764953.1"/>
    </source>
</evidence>
<sequence>MFNKSIPLILFPLSSAALAMSQTAAEASASQYQQMAVEIPRLSSPPEIDGLLKADEWLEAKQVTEFFEFRPVVGDKPDHPTEAYVAYDADYFYVAATIHQKEDSVVDRVLTQGSWIWREDYFGLVLDTNYDKSDAYLFHVTPSGVKVDGMVNGSQWIEEWNTLWYAKTHKTADSWSVEIAIPMHSISFDPTKTNWGLQLRHKKSKPFQDYFWNFNNIQDQPWNAHQLGEISGVENVRQGLGLDVKPSLSVKRSGDVTDTEPAIDVMYKFTSNVTGLLTLNTDFSGTEVDAQDVNMTRFNSYSE</sequence>
<organism evidence="3 4">
    <name type="scientific">Pseudoalteromonas citrea</name>
    <dbReference type="NCBI Taxonomy" id="43655"/>
    <lineage>
        <taxon>Bacteria</taxon>
        <taxon>Pseudomonadati</taxon>
        <taxon>Pseudomonadota</taxon>
        <taxon>Gammaproteobacteria</taxon>
        <taxon>Alteromonadales</taxon>
        <taxon>Pseudoalteromonadaceae</taxon>
        <taxon>Pseudoalteromonas</taxon>
    </lineage>
</organism>
<dbReference type="Proteomes" id="UP000016487">
    <property type="component" value="Unassembled WGS sequence"/>
</dbReference>
<reference evidence="3" key="1">
    <citation type="journal article" date="2012" name="J. Bacteriol.">
        <title>Genome sequences of type strains of seven species of the marine bacterium Pseudoalteromonas.</title>
        <authorList>
            <person name="Xie B.B."/>
            <person name="Shu Y.L."/>
            <person name="Qin Q.L."/>
            <person name="Rong J.C."/>
            <person name="Zhang X.Y."/>
            <person name="Chen X.L."/>
            <person name="Shi M."/>
            <person name="He H.L."/>
            <person name="Zhou B.C."/>
            <person name="Zhang Y.Z."/>
        </authorList>
    </citation>
    <scope>NUCLEOTIDE SEQUENCE</scope>
    <source>
        <strain evidence="3">DSM 8771</strain>
    </source>
</reference>